<dbReference type="Proteomes" id="UP000267251">
    <property type="component" value="Unassembled WGS sequence"/>
</dbReference>
<dbReference type="GO" id="GO:0003735">
    <property type="term" value="F:structural constituent of ribosome"/>
    <property type="evidence" value="ECO:0007669"/>
    <property type="project" value="TreeGrafter"/>
</dbReference>
<evidence type="ECO:0000313" key="1">
    <source>
        <dbReference type="EMBL" id="RKP14702.1"/>
    </source>
</evidence>
<gene>
    <name evidence="1" type="ORF">BJ684DRAFT_18916</name>
</gene>
<evidence type="ECO:0000313" key="2">
    <source>
        <dbReference type="Proteomes" id="UP000267251"/>
    </source>
</evidence>
<proteinExistence type="predicted"/>
<sequence length="155" mass="17507">MLLSRAVSAFVASNLRSHSTMAKSSAPAAAIVYERTILPDGAEFVSRVPTSATRANAAVKTQLPPPLKEIKEKLYHLTDADRQAIRALRAEDPEKWTCRALAAKFKCTPFYISIVAKSSPEHQAKIQADLERIREKHGYKRRQIIQNRIRRKALW</sequence>
<dbReference type="GO" id="GO:0005762">
    <property type="term" value="C:mitochondrial large ribosomal subunit"/>
    <property type="evidence" value="ECO:0007669"/>
    <property type="project" value="TreeGrafter"/>
</dbReference>
<keyword evidence="1" id="KW-0689">Ribosomal protein</keyword>
<keyword evidence="2" id="KW-1185">Reference proteome</keyword>
<dbReference type="Pfam" id="PF12824">
    <property type="entry name" value="MRP-L20"/>
    <property type="match status" value="1"/>
</dbReference>
<keyword evidence="1" id="KW-0687">Ribonucleoprotein</keyword>
<dbReference type="AlphaFoldDB" id="A0A4P9Y7A7"/>
<dbReference type="EMBL" id="KZ987801">
    <property type="protein sequence ID" value="RKP14702.1"/>
    <property type="molecule type" value="Genomic_DNA"/>
</dbReference>
<name>A0A4P9Y7A7_9FUNG</name>
<organism evidence="1 2">
    <name type="scientific">Piptocephalis cylindrospora</name>
    <dbReference type="NCBI Taxonomy" id="1907219"/>
    <lineage>
        <taxon>Eukaryota</taxon>
        <taxon>Fungi</taxon>
        <taxon>Fungi incertae sedis</taxon>
        <taxon>Zoopagomycota</taxon>
        <taxon>Zoopagomycotina</taxon>
        <taxon>Zoopagomycetes</taxon>
        <taxon>Zoopagales</taxon>
        <taxon>Piptocephalidaceae</taxon>
        <taxon>Piptocephalis</taxon>
    </lineage>
</organism>
<dbReference type="InterPro" id="IPR024388">
    <property type="entry name" value="Ribosomal_mL58"/>
</dbReference>
<dbReference type="PANTHER" id="PTHR28266:SF1">
    <property type="entry name" value="LARGE RIBOSOMAL SUBUNIT PROTEIN ML58"/>
    <property type="match status" value="1"/>
</dbReference>
<protein>
    <submittedName>
        <fullName evidence="1">Mitochondrial ribosomal protein subunit L20-domain-containing protein</fullName>
    </submittedName>
</protein>
<reference evidence="2" key="1">
    <citation type="journal article" date="2018" name="Nat. Microbiol.">
        <title>Leveraging single-cell genomics to expand the fungal tree of life.</title>
        <authorList>
            <person name="Ahrendt S.R."/>
            <person name="Quandt C.A."/>
            <person name="Ciobanu D."/>
            <person name="Clum A."/>
            <person name="Salamov A."/>
            <person name="Andreopoulos B."/>
            <person name="Cheng J.F."/>
            <person name="Woyke T."/>
            <person name="Pelin A."/>
            <person name="Henrissat B."/>
            <person name="Reynolds N.K."/>
            <person name="Benny G.L."/>
            <person name="Smith M.E."/>
            <person name="James T.Y."/>
            <person name="Grigoriev I.V."/>
        </authorList>
    </citation>
    <scope>NUCLEOTIDE SEQUENCE [LARGE SCALE GENOMIC DNA]</scope>
</reference>
<accession>A0A4P9Y7A7</accession>
<dbReference type="PANTHER" id="PTHR28266">
    <property type="entry name" value="54S RIBOSOMAL PROTEIN L20, MITOCHONDRIAL"/>
    <property type="match status" value="1"/>
</dbReference>
<dbReference type="OrthoDB" id="6021263at2759"/>